<evidence type="ECO:0000313" key="2">
    <source>
        <dbReference type="EMBL" id="RUO56199.1"/>
    </source>
</evidence>
<accession>A0A432Y5D2</accession>
<dbReference type="Pfam" id="PF08241">
    <property type="entry name" value="Methyltransf_11"/>
    <property type="match status" value="1"/>
</dbReference>
<dbReference type="AlphaFoldDB" id="A0A432Y5D2"/>
<dbReference type="Gene3D" id="3.40.50.150">
    <property type="entry name" value="Vaccinia Virus protein VP39"/>
    <property type="match status" value="1"/>
</dbReference>
<proteinExistence type="predicted"/>
<gene>
    <name evidence="2" type="ORF">CWI70_05465</name>
</gene>
<dbReference type="SUPFAM" id="SSF53335">
    <property type="entry name" value="S-adenosyl-L-methionine-dependent methyltransferases"/>
    <property type="match status" value="1"/>
</dbReference>
<dbReference type="GO" id="GO:0008757">
    <property type="term" value="F:S-adenosylmethionine-dependent methyltransferase activity"/>
    <property type="evidence" value="ECO:0007669"/>
    <property type="project" value="InterPro"/>
</dbReference>
<organism evidence="2 3">
    <name type="scientific">Pseudidiomarina homiensis</name>
    <dbReference type="NCBI Taxonomy" id="364198"/>
    <lineage>
        <taxon>Bacteria</taxon>
        <taxon>Pseudomonadati</taxon>
        <taxon>Pseudomonadota</taxon>
        <taxon>Gammaproteobacteria</taxon>
        <taxon>Alteromonadales</taxon>
        <taxon>Idiomarinaceae</taxon>
        <taxon>Pseudidiomarina</taxon>
    </lineage>
</organism>
<dbReference type="OrthoDB" id="5974463at2"/>
<evidence type="ECO:0000259" key="1">
    <source>
        <dbReference type="Pfam" id="PF08241"/>
    </source>
</evidence>
<evidence type="ECO:0000313" key="3">
    <source>
        <dbReference type="Proteomes" id="UP000287649"/>
    </source>
</evidence>
<dbReference type="InterPro" id="IPR029063">
    <property type="entry name" value="SAM-dependent_MTases_sf"/>
</dbReference>
<dbReference type="CDD" id="cd02440">
    <property type="entry name" value="AdoMet_MTases"/>
    <property type="match status" value="1"/>
</dbReference>
<sequence length="324" mass="36331">MEHWSKYWHHHGVLNSFAEGDANSGYTGDLKKFWEQHIKTLPQGATIVDLGTGNGALAMLAHDFGVTHQKDFIVHGIDAAKIDPPQQFSKSPALAKKLKKITFHSETPIERSPFNEASVDAFVAQFALEYGQRDEALKATLKSLKDNGQLIAVMHHHDSKLVKDSKVGFTVLTSILEESPLFQQSDMLLDLAAQAVPQLGAEGWANYPHNKILTRTVQWTMKTLQEKYAKPAELNYVNDVVRRIARIFEAMNADNIQESRNRLAHQYHLLNDHRLRLKDQLDAALTKKDASAYVKASEKLGVKAELDVLEIDGSPFGWTLSLTK</sequence>
<dbReference type="Proteomes" id="UP000287649">
    <property type="component" value="Unassembled WGS sequence"/>
</dbReference>
<dbReference type="EMBL" id="PIPX01000001">
    <property type="protein sequence ID" value="RUO56199.1"/>
    <property type="molecule type" value="Genomic_DNA"/>
</dbReference>
<keyword evidence="3" id="KW-1185">Reference proteome</keyword>
<name>A0A432Y5D2_9GAMM</name>
<dbReference type="RefSeq" id="WP_126771248.1">
    <property type="nucleotide sequence ID" value="NZ_PIPX01000001.1"/>
</dbReference>
<feature type="domain" description="Methyltransferase type 11" evidence="1">
    <location>
        <begin position="48"/>
        <end position="151"/>
    </location>
</feature>
<reference evidence="3" key="1">
    <citation type="journal article" date="2018" name="Front. Microbiol.">
        <title>Genome-Based Analysis Reveals the Taxonomy and Diversity of the Family Idiomarinaceae.</title>
        <authorList>
            <person name="Liu Y."/>
            <person name="Lai Q."/>
            <person name="Shao Z."/>
        </authorList>
    </citation>
    <scope>NUCLEOTIDE SEQUENCE [LARGE SCALE GENOMIC DNA]</scope>
    <source>
        <strain evidence="3">PO-M2</strain>
    </source>
</reference>
<comment type="caution">
    <text evidence="2">The sequence shown here is derived from an EMBL/GenBank/DDBJ whole genome shotgun (WGS) entry which is preliminary data.</text>
</comment>
<dbReference type="InterPro" id="IPR013216">
    <property type="entry name" value="Methyltransf_11"/>
</dbReference>
<protein>
    <recommendedName>
        <fullName evidence="1">Methyltransferase type 11 domain-containing protein</fullName>
    </recommendedName>
</protein>